<dbReference type="Pfam" id="PF00069">
    <property type="entry name" value="Pkinase"/>
    <property type="match status" value="1"/>
</dbReference>
<dbReference type="CDD" id="cd05117">
    <property type="entry name" value="STKc_CAMK"/>
    <property type="match status" value="1"/>
</dbReference>
<keyword evidence="10" id="KW-0460">Magnesium</keyword>
<evidence type="ECO:0000256" key="9">
    <source>
        <dbReference type="PROSITE-ProRule" id="PRU10141"/>
    </source>
</evidence>
<organism evidence="13">
    <name type="scientific">Erythrolobus madagascarensis</name>
    <dbReference type="NCBI Taxonomy" id="708628"/>
    <lineage>
        <taxon>Eukaryota</taxon>
        <taxon>Rhodophyta</taxon>
        <taxon>Bangiophyceae</taxon>
        <taxon>Porphyridiales</taxon>
        <taxon>Porphyridiaceae</taxon>
        <taxon>Erythrolobus</taxon>
    </lineage>
</organism>
<evidence type="ECO:0000256" key="8">
    <source>
        <dbReference type="PIRSR" id="PIRSR630616-3"/>
    </source>
</evidence>
<feature type="compositionally biased region" description="Polar residues" evidence="11">
    <location>
        <begin position="270"/>
        <end position="282"/>
    </location>
</feature>
<dbReference type="EC" id="2.7.11.24" evidence="10"/>
<dbReference type="SMART" id="SM00233">
    <property type="entry name" value="PH"/>
    <property type="match status" value="1"/>
</dbReference>
<dbReference type="InterPro" id="IPR000719">
    <property type="entry name" value="Prot_kinase_dom"/>
</dbReference>
<feature type="cross-link" description="Glycyl lysine isopeptide (Lys-Gly) (interchain with G-Cter in SUMO2)" evidence="8">
    <location>
        <position position="239"/>
    </location>
</feature>
<dbReference type="InterPro" id="IPR008271">
    <property type="entry name" value="Ser/Thr_kinase_AS"/>
</dbReference>
<evidence type="ECO:0000313" key="13">
    <source>
        <dbReference type="EMBL" id="CAD8723962.1"/>
    </source>
</evidence>
<dbReference type="PROSITE" id="PS00107">
    <property type="entry name" value="PROTEIN_KINASE_ATP"/>
    <property type="match status" value="1"/>
</dbReference>
<dbReference type="GO" id="GO:0004707">
    <property type="term" value="F:MAP kinase activity"/>
    <property type="evidence" value="ECO:0007669"/>
    <property type="project" value="UniProtKB-EC"/>
</dbReference>
<dbReference type="PROSITE" id="PS00108">
    <property type="entry name" value="PROTEIN_KINASE_ST"/>
    <property type="match status" value="1"/>
</dbReference>
<keyword evidence="2 10" id="KW-0808">Transferase</keyword>
<protein>
    <recommendedName>
        <fullName evidence="10">Mitogen-activated protein kinase</fullName>
        <ecNumber evidence="10">2.7.11.24</ecNumber>
    </recommendedName>
</protein>
<dbReference type="PROSITE" id="PS01351">
    <property type="entry name" value="MAPK"/>
    <property type="match status" value="1"/>
</dbReference>
<dbReference type="InterPro" id="IPR003527">
    <property type="entry name" value="MAP_kinase_CS"/>
</dbReference>
<feature type="binding site" evidence="7 9">
    <location>
        <position position="143"/>
    </location>
    <ligand>
        <name>ATP</name>
        <dbReference type="ChEBI" id="CHEBI:30616"/>
    </ligand>
</feature>
<dbReference type="GO" id="GO:0005524">
    <property type="term" value="F:ATP binding"/>
    <property type="evidence" value="ECO:0007669"/>
    <property type="project" value="UniProtKB-UniRule"/>
</dbReference>
<comment type="similarity">
    <text evidence="10">Belongs to the protein kinase superfamily. Ser/Thr protein kinase family. MAP kinase subfamily.</text>
</comment>
<dbReference type="FunFam" id="3.30.200.20:FF:000042">
    <property type="entry name" value="Aurora kinase A"/>
    <property type="match status" value="1"/>
</dbReference>
<proteinExistence type="inferred from homology"/>
<evidence type="ECO:0000256" key="11">
    <source>
        <dbReference type="SAM" id="MobiDB-lite"/>
    </source>
</evidence>
<evidence type="ECO:0000256" key="6">
    <source>
        <dbReference type="PIRSR" id="PIRSR630616-1"/>
    </source>
</evidence>
<dbReference type="FunFam" id="1.10.510.10:FF:000571">
    <property type="entry name" value="Maternal embryonic leucine zipper kinase"/>
    <property type="match status" value="1"/>
</dbReference>
<evidence type="ECO:0000259" key="12">
    <source>
        <dbReference type="PROSITE" id="PS50011"/>
    </source>
</evidence>
<keyword evidence="4 10" id="KW-0418">Kinase</keyword>
<dbReference type="InterPro" id="IPR011009">
    <property type="entry name" value="Kinase-like_dom_sf"/>
</dbReference>
<feature type="region of interest" description="Disordered" evidence="11">
    <location>
        <begin position="270"/>
        <end position="293"/>
    </location>
</feature>
<evidence type="ECO:0000256" key="7">
    <source>
        <dbReference type="PIRSR" id="PIRSR630616-2"/>
    </source>
</evidence>
<dbReference type="PROSITE" id="PS50011">
    <property type="entry name" value="PROTEIN_KINASE_DOM"/>
    <property type="match status" value="1"/>
</dbReference>
<comment type="catalytic activity">
    <reaction evidence="10">
        <text>L-threonyl-[protein] + ATP = O-phospho-L-threonyl-[protein] + ADP + H(+)</text>
        <dbReference type="Rhea" id="RHEA:46608"/>
        <dbReference type="Rhea" id="RHEA-COMP:11060"/>
        <dbReference type="Rhea" id="RHEA-COMP:11605"/>
        <dbReference type="ChEBI" id="CHEBI:15378"/>
        <dbReference type="ChEBI" id="CHEBI:30013"/>
        <dbReference type="ChEBI" id="CHEBI:30616"/>
        <dbReference type="ChEBI" id="CHEBI:61977"/>
        <dbReference type="ChEBI" id="CHEBI:456216"/>
        <dbReference type="EC" id="2.7.11.24"/>
    </reaction>
</comment>
<dbReference type="InterPro" id="IPR017441">
    <property type="entry name" value="Protein_kinase_ATP_BS"/>
</dbReference>
<feature type="binding site" evidence="7">
    <location>
        <position position="258"/>
    </location>
    <ligand>
        <name>ATP</name>
        <dbReference type="ChEBI" id="CHEBI:30616"/>
    </ligand>
</feature>
<feature type="binding site" evidence="7">
    <location>
        <begin position="241"/>
        <end position="242"/>
    </location>
    <ligand>
        <name>ATP</name>
        <dbReference type="ChEBI" id="CHEBI:30616"/>
    </ligand>
</feature>
<dbReference type="AlphaFoldDB" id="A0A7S0T349"/>
<evidence type="ECO:0000256" key="3">
    <source>
        <dbReference type="ARBA" id="ARBA00022741"/>
    </source>
</evidence>
<comment type="cofactor">
    <cofactor evidence="10">
        <name>Mg(2+)</name>
        <dbReference type="ChEBI" id="CHEBI:18420"/>
    </cofactor>
</comment>
<dbReference type="InterPro" id="IPR030616">
    <property type="entry name" value="Aur-like"/>
</dbReference>
<dbReference type="SUPFAM" id="SSF50729">
    <property type="entry name" value="PH domain-like"/>
    <property type="match status" value="1"/>
</dbReference>
<dbReference type="Gene3D" id="1.10.510.10">
    <property type="entry name" value="Transferase(Phosphotransferase) domain 1"/>
    <property type="match status" value="1"/>
</dbReference>
<keyword evidence="3 7" id="KW-0547">Nucleotide-binding</keyword>
<feature type="compositionally biased region" description="Gly residues" evidence="11">
    <location>
        <begin position="283"/>
        <end position="293"/>
    </location>
</feature>
<evidence type="ECO:0000256" key="1">
    <source>
        <dbReference type="ARBA" id="ARBA00022527"/>
    </source>
</evidence>
<feature type="domain" description="Protein kinase" evidence="12">
    <location>
        <begin position="114"/>
        <end position="401"/>
    </location>
</feature>
<dbReference type="SUPFAM" id="SSF56112">
    <property type="entry name" value="Protein kinase-like (PK-like)"/>
    <property type="match status" value="1"/>
</dbReference>
<evidence type="ECO:0000256" key="5">
    <source>
        <dbReference type="ARBA" id="ARBA00022840"/>
    </source>
</evidence>
<evidence type="ECO:0000256" key="10">
    <source>
        <dbReference type="RuleBase" id="RU361165"/>
    </source>
</evidence>
<keyword evidence="1 10" id="KW-0723">Serine/threonine-protein kinase</keyword>
<evidence type="ECO:0000256" key="4">
    <source>
        <dbReference type="ARBA" id="ARBA00022777"/>
    </source>
</evidence>
<name>A0A7S0T349_9RHOD</name>
<feature type="active site" description="Proton acceptor" evidence="6">
    <location>
        <position position="237"/>
    </location>
</feature>
<sequence length="549" mass="60845">MGEENGSAAVVDLAGYADLRRKKLFFLKRRRYLRLFGTKLCFFESKGEADAASSPGPKFVEIERAKIDAASTAIIIQPVNVKRRYYVKCSDAQQCKDWGAKLRRISANELESYYKVGKVIGVGSYGEVRLAEDLLTGESVAVKTVQRGKFASPKEMEFVRREIEIMKTLVHPHIIKTYNIFDTGSKVHFVMEYLPGGDLFDAIAAENNFSELNAAQIIRDILDAVAYLHARQVCHRDLKPENILCVDRSWPLQVKLTDFGTAYSNNMDASSSGANNSGQLENSGGGGGGGGSMSGTSSVMSTYVGTPYYMAPEQMRNESYSLPVDIWACGIILFAMLAGRLPWEAASEFEYCREVQSKPLEFPDGQWKDISEPAKELLRHMLEPDPSKRTTAREALRHPWLLPSGASIKRINTDRSLLTSMGGRQWASMAGLNELRENAAMQKQNKLAQLREADDPDEALKEMISKGTIDRVDKGTRGSGGAALSGELVQSGDFGSAELSPHNELLMSTMEWKHDQEVLDILDDTRSLSDLGENVMEVALDKTYDSDQE</sequence>
<gene>
    <name evidence="13" type="ORF">EMAD1354_LOCUS39</name>
</gene>
<dbReference type="PANTHER" id="PTHR24350">
    <property type="entry name" value="SERINE/THREONINE-PROTEIN KINASE IAL-RELATED"/>
    <property type="match status" value="1"/>
</dbReference>
<keyword evidence="5 7" id="KW-0067">ATP-binding</keyword>
<accession>A0A7S0T349</accession>
<evidence type="ECO:0000256" key="2">
    <source>
        <dbReference type="ARBA" id="ARBA00022679"/>
    </source>
</evidence>
<reference evidence="13" key="1">
    <citation type="submission" date="2021-01" db="EMBL/GenBank/DDBJ databases">
        <authorList>
            <person name="Corre E."/>
            <person name="Pelletier E."/>
            <person name="Niang G."/>
            <person name="Scheremetjew M."/>
            <person name="Finn R."/>
            <person name="Kale V."/>
            <person name="Holt S."/>
            <person name="Cochrane G."/>
            <person name="Meng A."/>
            <person name="Brown T."/>
            <person name="Cohen L."/>
        </authorList>
    </citation>
    <scope>NUCLEOTIDE SEQUENCE</scope>
    <source>
        <strain evidence="13">CCMP3276</strain>
    </source>
</reference>
<dbReference type="EMBL" id="HBFE01000073">
    <property type="protein sequence ID" value="CAD8723962.1"/>
    <property type="molecule type" value="Transcribed_RNA"/>
</dbReference>
<dbReference type="InterPro" id="IPR001849">
    <property type="entry name" value="PH_domain"/>
</dbReference>
<dbReference type="SMART" id="SM00220">
    <property type="entry name" value="S_TKc"/>
    <property type="match status" value="1"/>
</dbReference>
<comment type="activity regulation">
    <text evidence="10">Activated by threonine and tyrosine phosphorylation.</text>
</comment>